<gene>
    <name evidence="3" type="ORF">RAG0_17240</name>
</gene>
<dbReference type="Proteomes" id="UP000178912">
    <property type="component" value="Unassembled WGS sequence"/>
</dbReference>
<feature type="transmembrane region" description="Helical" evidence="2">
    <location>
        <begin position="111"/>
        <end position="130"/>
    </location>
</feature>
<dbReference type="EMBL" id="FJUX01000209">
    <property type="protein sequence ID" value="CZT13742.1"/>
    <property type="molecule type" value="Genomic_DNA"/>
</dbReference>
<dbReference type="AlphaFoldDB" id="A0A1E1LTB0"/>
<evidence type="ECO:0000313" key="3">
    <source>
        <dbReference type="EMBL" id="CZT13742.1"/>
    </source>
</evidence>
<protein>
    <submittedName>
        <fullName evidence="3">Uncharacterized protein</fullName>
    </submittedName>
</protein>
<feature type="compositionally biased region" description="Low complexity" evidence="1">
    <location>
        <begin position="219"/>
        <end position="232"/>
    </location>
</feature>
<keyword evidence="2" id="KW-1133">Transmembrane helix</keyword>
<organism evidence="3 4">
    <name type="scientific">Rhynchosporium agropyri</name>
    <dbReference type="NCBI Taxonomy" id="914238"/>
    <lineage>
        <taxon>Eukaryota</taxon>
        <taxon>Fungi</taxon>
        <taxon>Dikarya</taxon>
        <taxon>Ascomycota</taxon>
        <taxon>Pezizomycotina</taxon>
        <taxon>Leotiomycetes</taxon>
        <taxon>Helotiales</taxon>
        <taxon>Ploettnerulaceae</taxon>
        <taxon>Rhynchosporium</taxon>
    </lineage>
</organism>
<evidence type="ECO:0000313" key="4">
    <source>
        <dbReference type="Proteomes" id="UP000178912"/>
    </source>
</evidence>
<keyword evidence="2" id="KW-0472">Membrane</keyword>
<accession>A0A1E1LTB0</accession>
<dbReference type="OrthoDB" id="3558163at2759"/>
<feature type="transmembrane region" description="Helical" evidence="2">
    <location>
        <begin position="26"/>
        <end position="46"/>
    </location>
</feature>
<feature type="region of interest" description="Disordered" evidence="1">
    <location>
        <begin position="218"/>
        <end position="239"/>
    </location>
</feature>
<name>A0A1E1LTB0_9HELO</name>
<proteinExistence type="predicted"/>
<evidence type="ECO:0000256" key="1">
    <source>
        <dbReference type="SAM" id="MobiDB-lite"/>
    </source>
</evidence>
<reference evidence="4" key="1">
    <citation type="submission" date="2016-03" db="EMBL/GenBank/DDBJ databases">
        <authorList>
            <person name="Guldener U."/>
        </authorList>
    </citation>
    <scope>NUCLEOTIDE SEQUENCE [LARGE SCALE GENOMIC DNA]</scope>
    <source>
        <strain evidence="4">04CH-RAC-A.6.1</strain>
    </source>
</reference>
<keyword evidence="2" id="KW-0812">Transmembrane</keyword>
<keyword evidence="4" id="KW-1185">Reference proteome</keyword>
<evidence type="ECO:0000256" key="2">
    <source>
        <dbReference type="SAM" id="Phobius"/>
    </source>
</evidence>
<sequence>MTTDVLARVRIMQPPLIARAGELRDYLGPHLVALTCGSMFASAIVLPSFATDALGVKGLYEITLGVFTSSTLSFGWNHRVEVKENGPLGLVLSLPTALIALSALRPSAKNLASYLPLSAAIAIMIIVHVVPRARNSFLTLHSHALGNSFRAGHVSQRSGSDDASVGSSSIRSRGFPLGVLNQYTRSNLEPRDLEHIGYRGDYNMAAITARWDALSVSDTESGLNSGSSTTTLDESTNRL</sequence>
<feature type="transmembrane region" description="Helical" evidence="2">
    <location>
        <begin position="88"/>
        <end position="105"/>
    </location>
</feature>